<name>A0A0G4P0B5_PENC3</name>
<accession>A0A0G4P0B5</accession>
<dbReference type="Proteomes" id="UP000053732">
    <property type="component" value="Unassembled WGS sequence"/>
</dbReference>
<proteinExistence type="predicted"/>
<organism evidence="2 3">
    <name type="scientific">Penicillium camemberti (strain FM 013)</name>
    <dbReference type="NCBI Taxonomy" id="1429867"/>
    <lineage>
        <taxon>Eukaryota</taxon>
        <taxon>Fungi</taxon>
        <taxon>Dikarya</taxon>
        <taxon>Ascomycota</taxon>
        <taxon>Pezizomycotina</taxon>
        <taxon>Eurotiomycetes</taxon>
        <taxon>Eurotiomycetidae</taxon>
        <taxon>Eurotiales</taxon>
        <taxon>Aspergillaceae</taxon>
        <taxon>Penicillium</taxon>
    </lineage>
</organism>
<gene>
    <name evidence="2" type="ORF">PCAMFM013_S003g000553</name>
</gene>
<feature type="region of interest" description="Disordered" evidence="1">
    <location>
        <begin position="27"/>
        <end position="57"/>
    </location>
</feature>
<reference evidence="2 3" key="1">
    <citation type="journal article" date="2014" name="Nat. Commun.">
        <title>Multiple recent horizontal transfers of a large genomic region in cheese making fungi.</title>
        <authorList>
            <person name="Cheeseman K."/>
            <person name="Ropars J."/>
            <person name="Renault P."/>
            <person name="Dupont J."/>
            <person name="Gouzy J."/>
            <person name="Branca A."/>
            <person name="Abraham A.L."/>
            <person name="Ceppi M."/>
            <person name="Conseiller E."/>
            <person name="Debuchy R."/>
            <person name="Malagnac F."/>
            <person name="Goarin A."/>
            <person name="Silar P."/>
            <person name="Lacoste S."/>
            <person name="Sallet E."/>
            <person name="Bensimon A."/>
            <person name="Giraud T."/>
            <person name="Brygoo Y."/>
        </authorList>
    </citation>
    <scope>NUCLEOTIDE SEQUENCE [LARGE SCALE GENOMIC DNA]</scope>
    <source>
        <strain evidence="3">FM 013</strain>
    </source>
</reference>
<keyword evidence="3" id="KW-1185">Reference proteome</keyword>
<dbReference type="EMBL" id="HG793136">
    <property type="protein sequence ID" value="CRL19762.1"/>
    <property type="molecule type" value="Genomic_DNA"/>
</dbReference>
<protein>
    <submittedName>
        <fullName evidence="2">Str. FM013</fullName>
    </submittedName>
</protein>
<evidence type="ECO:0000256" key="1">
    <source>
        <dbReference type="SAM" id="MobiDB-lite"/>
    </source>
</evidence>
<dbReference type="AlphaFoldDB" id="A0A0G4P0B5"/>
<evidence type="ECO:0000313" key="3">
    <source>
        <dbReference type="Proteomes" id="UP000053732"/>
    </source>
</evidence>
<evidence type="ECO:0000313" key="2">
    <source>
        <dbReference type="EMBL" id="CRL19762.1"/>
    </source>
</evidence>
<sequence>MACIACRGLIGSTGSMGSMTTRQIPMQAREGQAPTSPGIPRTTEAATAGPHSWPRTVGPRFQITHPLQLVQMFTYLPDI</sequence>